<feature type="domain" description="SH2" evidence="7">
    <location>
        <begin position="241"/>
        <end position="330"/>
    </location>
</feature>
<evidence type="ECO:0000256" key="5">
    <source>
        <dbReference type="PROSITE-ProRule" id="PRU00192"/>
    </source>
</evidence>
<dbReference type="InParanoid" id="A0A1X7VX14"/>
<dbReference type="OrthoDB" id="1562946at2759"/>
<keyword evidence="12" id="KW-1185">Reference proteome</keyword>
<dbReference type="CDD" id="cd11788">
    <property type="entry name" value="SH3_RasGAP"/>
    <property type="match status" value="1"/>
</dbReference>
<dbReference type="PRINTS" id="PR00401">
    <property type="entry name" value="SH2DOMAIN"/>
</dbReference>
<dbReference type="InterPro" id="IPR001936">
    <property type="entry name" value="RasGAP_dom"/>
</dbReference>
<evidence type="ECO:0000256" key="1">
    <source>
        <dbReference type="ARBA" id="ARBA00022443"/>
    </source>
</evidence>
<feature type="domain" description="SH3" evidence="8">
    <location>
        <begin position="170"/>
        <end position="232"/>
    </location>
</feature>
<dbReference type="PROSITE" id="PS50001">
    <property type="entry name" value="SH2"/>
    <property type="match status" value="2"/>
</dbReference>
<sequence length="931" mass="106010">MASDRATLRPPSISDQYSEDGDDIMLPEGALIYAQLQYLDTYKGYADDEDSYDDMSDEEAALDLSAPPSESWYHGKISRQMSYERLQAVGVPGAYLVRDSTNIPGDYAISYLSKLGQIHHFKINSICGDYYIGGRQFSSLVDLIGYYTNCSYILENEGLEVPIMPPAPVKLHSLWRAVEPHRKAPGTDELNIAVGEVFVLLSDLNKEWGWGCSQKTGESGLIPLSVMEFVADADSNYGKPWYHSETGREEAIDLLMQKGGPGDFLVRPGQHEGMYSLSVRTFESVQRFLIQKDSTGYYVVGGRCFNSMDDIIDRYKKEVILDGLKLQLPLPPQTTFADSYQHKHRGRTHSYITRGDFPGDKTGVLQLRRGKKSPVYGKWKEFYFHLKYKDQKLLYYDNEKSHRPRGLLDLKECKIHPVHPSLYGRDDCFVIMLQYLNELFYHYICTGTAESAQDWLRLMRQCTNKKSSASRSEVQQIRSLALQIKECRLTKLAHTQIFCRIAVDSCFVARTRQISDEQPCIFEDSYRFEDLQASSSVVTVDVTCTRKGLLSYATKDASLGTVELILEKLPNGQDDDQWHALLIPNTRASKGSLRVIATFKHEVILPLEEYRGLSEIILSDDLVVIETLARVCSEHHSELAGTLIEIFCHHQKVLQILSKCTERAIAKEDEVATLFRASTIATMLMDQFMKTMAMDYLLSVLRQPVQTVINTVESCELNPGYLQRGTDTTKNQEVLESHISLVLNEIYMSVTNCPLPLRYLFHCLQEQVKRKWPSDNGVRTRAVSGFLFLRLICPALLKPHLFNIISEPPSNSSDRSLKLVTKAVQNVANLVEFKRKEPFMIVLNSFIHKHMEKMRQFIDEVSAVSEMPKVNHSSMDPARAWAALSRLCSTYEKKLKEEAQKERKIIELLSIMQILKATEERYLSSRGISFS</sequence>
<dbReference type="InterPro" id="IPR011993">
    <property type="entry name" value="PH-like_dom_sf"/>
</dbReference>
<reference evidence="12" key="1">
    <citation type="journal article" date="2010" name="Nature">
        <title>The Amphimedon queenslandica genome and the evolution of animal complexity.</title>
        <authorList>
            <person name="Srivastava M."/>
            <person name="Simakov O."/>
            <person name="Chapman J."/>
            <person name="Fahey B."/>
            <person name="Gauthier M.E."/>
            <person name="Mitros T."/>
            <person name="Richards G.S."/>
            <person name="Conaco C."/>
            <person name="Dacre M."/>
            <person name="Hellsten U."/>
            <person name="Larroux C."/>
            <person name="Putnam N.H."/>
            <person name="Stanke M."/>
            <person name="Adamska M."/>
            <person name="Darling A."/>
            <person name="Degnan S.M."/>
            <person name="Oakley T.H."/>
            <person name="Plachetzki D.C."/>
            <person name="Zhai Y."/>
            <person name="Adamski M."/>
            <person name="Calcino A."/>
            <person name="Cummins S.F."/>
            <person name="Goodstein D.M."/>
            <person name="Harris C."/>
            <person name="Jackson D.J."/>
            <person name="Leys S.P."/>
            <person name="Shu S."/>
            <person name="Woodcroft B.J."/>
            <person name="Vervoort M."/>
            <person name="Kosik K.S."/>
            <person name="Manning G."/>
            <person name="Degnan B.M."/>
            <person name="Rokhsar D.S."/>
        </authorList>
    </citation>
    <scope>NUCLEOTIDE SEQUENCE [LARGE SCALE GENOMIC DNA]</scope>
</reference>
<dbReference type="PROSITE" id="PS50002">
    <property type="entry name" value="SH3"/>
    <property type="match status" value="1"/>
</dbReference>
<dbReference type="SMART" id="SM00323">
    <property type="entry name" value="RasGAP"/>
    <property type="match status" value="1"/>
</dbReference>
<protein>
    <recommendedName>
        <fullName evidence="13">Ras GTPase-activating protein 1</fullName>
    </recommendedName>
</protein>
<dbReference type="InterPro" id="IPR035652">
    <property type="entry name" value="RasGAP_SH3"/>
</dbReference>
<keyword evidence="2" id="KW-0343">GTPase activation</keyword>
<evidence type="ECO:0000313" key="11">
    <source>
        <dbReference type="EnsemblMetazoa" id="Aqu2.1.44678_001"/>
    </source>
</evidence>
<dbReference type="Gene3D" id="1.10.506.10">
    <property type="entry name" value="GTPase Activation - p120gap, domain 1"/>
    <property type="match status" value="2"/>
</dbReference>
<dbReference type="EnsemblMetazoa" id="Aqu2.1.44678_001">
    <property type="protein sequence ID" value="Aqu2.1.44678_001"/>
    <property type="gene ID" value="Aqu2.1.44678"/>
</dbReference>
<dbReference type="GO" id="GO:0005096">
    <property type="term" value="F:GTPase activator activity"/>
    <property type="evidence" value="ECO:0007669"/>
    <property type="project" value="UniProtKB-KW"/>
</dbReference>
<evidence type="ECO:0000256" key="6">
    <source>
        <dbReference type="SAM" id="MobiDB-lite"/>
    </source>
</evidence>
<dbReference type="InterPro" id="IPR001452">
    <property type="entry name" value="SH3_domain"/>
</dbReference>
<dbReference type="Pfam" id="PF00017">
    <property type="entry name" value="SH2"/>
    <property type="match status" value="2"/>
</dbReference>
<reference evidence="11" key="2">
    <citation type="submission" date="2017-05" db="UniProtKB">
        <authorList>
            <consortium name="EnsemblMetazoa"/>
        </authorList>
    </citation>
    <scope>IDENTIFICATION</scope>
</reference>
<evidence type="ECO:0000259" key="8">
    <source>
        <dbReference type="PROSITE" id="PS50002"/>
    </source>
</evidence>
<dbReference type="PROSITE" id="PS50003">
    <property type="entry name" value="PH_DOMAIN"/>
    <property type="match status" value="1"/>
</dbReference>
<dbReference type="InterPro" id="IPR036860">
    <property type="entry name" value="SH2_dom_sf"/>
</dbReference>
<evidence type="ECO:0000256" key="2">
    <source>
        <dbReference type="ARBA" id="ARBA00022468"/>
    </source>
</evidence>
<accession>A0A1X7VX14</accession>
<dbReference type="InterPro" id="IPR039360">
    <property type="entry name" value="Ras_GTPase"/>
</dbReference>
<gene>
    <name evidence="11" type="primary">100641281</name>
</gene>
<name>A0A1X7VX14_AMPQE</name>
<evidence type="ECO:0000256" key="4">
    <source>
        <dbReference type="PROSITE-ProRule" id="PRU00191"/>
    </source>
</evidence>
<dbReference type="Pfam" id="PF00616">
    <property type="entry name" value="RasGAP"/>
    <property type="match status" value="2"/>
</dbReference>
<dbReference type="SMART" id="SM00233">
    <property type="entry name" value="PH"/>
    <property type="match status" value="1"/>
</dbReference>
<feature type="region of interest" description="Disordered" evidence="6">
    <location>
        <begin position="1"/>
        <end position="21"/>
    </location>
</feature>
<dbReference type="Pfam" id="PF00169">
    <property type="entry name" value="PH"/>
    <property type="match status" value="1"/>
</dbReference>
<dbReference type="InterPro" id="IPR000980">
    <property type="entry name" value="SH2"/>
</dbReference>
<dbReference type="KEGG" id="aqu:100641281"/>
<dbReference type="SUPFAM" id="SSF55550">
    <property type="entry name" value="SH2 domain"/>
    <property type="match status" value="2"/>
</dbReference>
<proteinExistence type="predicted"/>
<dbReference type="InterPro" id="IPR008936">
    <property type="entry name" value="Rho_GTPase_activation_prot"/>
</dbReference>
<feature type="domain" description="Ras-GAP" evidence="10">
    <location>
        <begin position="635"/>
        <end position="829"/>
    </location>
</feature>
<dbReference type="CDD" id="cd13260">
    <property type="entry name" value="PH_RASA1"/>
    <property type="match status" value="1"/>
</dbReference>
<evidence type="ECO:0000313" key="12">
    <source>
        <dbReference type="Proteomes" id="UP000007879"/>
    </source>
</evidence>
<dbReference type="PROSITE" id="PS50018">
    <property type="entry name" value="RAS_GTPASE_ACTIV_2"/>
    <property type="match status" value="1"/>
</dbReference>
<dbReference type="Gene3D" id="2.30.29.30">
    <property type="entry name" value="Pleckstrin-homology domain (PH domain)/Phosphotyrosine-binding domain (PTB)"/>
    <property type="match status" value="1"/>
</dbReference>
<dbReference type="eggNOG" id="KOG3508">
    <property type="taxonomic scope" value="Eukaryota"/>
</dbReference>
<evidence type="ECO:0008006" key="13">
    <source>
        <dbReference type="Google" id="ProtNLM"/>
    </source>
</evidence>
<dbReference type="Gene3D" id="3.30.505.10">
    <property type="entry name" value="SH2 domain"/>
    <property type="match status" value="2"/>
</dbReference>
<keyword evidence="3 4" id="KW-0727">SH2 domain</keyword>
<dbReference type="SUPFAM" id="SSF50729">
    <property type="entry name" value="PH domain-like"/>
    <property type="match status" value="1"/>
</dbReference>
<dbReference type="PANTHER" id="PTHR10194:SF146">
    <property type="entry name" value="RAS GTPASE-ACTIVATING PROTEIN 1"/>
    <property type="match status" value="1"/>
</dbReference>
<dbReference type="SUPFAM" id="SSF48350">
    <property type="entry name" value="GTPase activation domain, GAP"/>
    <property type="match status" value="1"/>
</dbReference>
<organism evidence="11">
    <name type="scientific">Amphimedon queenslandica</name>
    <name type="common">Sponge</name>
    <dbReference type="NCBI Taxonomy" id="400682"/>
    <lineage>
        <taxon>Eukaryota</taxon>
        <taxon>Metazoa</taxon>
        <taxon>Porifera</taxon>
        <taxon>Demospongiae</taxon>
        <taxon>Heteroscleromorpha</taxon>
        <taxon>Haplosclerida</taxon>
        <taxon>Niphatidae</taxon>
        <taxon>Amphimedon</taxon>
    </lineage>
</organism>
<dbReference type="SUPFAM" id="SSF50044">
    <property type="entry name" value="SH3-domain"/>
    <property type="match status" value="1"/>
</dbReference>
<dbReference type="Proteomes" id="UP000007879">
    <property type="component" value="Unassembled WGS sequence"/>
</dbReference>
<evidence type="ECO:0000259" key="7">
    <source>
        <dbReference type="PROSITE" id="PS50001"/>
    </source>
</evidence>
<evidence type="ECO:0000256" key="3">
    <source>
        <dbReference type="ARBA" id="ARBA00022999"/>
    </source>
</evidence>
<feature type="domain" description="SH2" evidence="7">
    <location>
        <begin position="72"/>
        <end position="163"/>
    </location>
</feature>
<dbReference type="STRING" id="400682.A0A1X7VX14"/>
<dbReference type="AlphaFoldDB" id="A0A1X7VX14"/>
<evidence type="ECO:0000259" key="9">
    <source>
        <dbReference type="PROSITE" id="PS50003"/>
    </source>
</evidence>
<dbReference type="SMART" id="SM00252">
    <property type="entry name" value="SH2"/>
    <property type="match status" value="2"/>
</dbReference>
<evidence type="ECO:0000259" key="10">
    <source>
        <dbReference type="PROSITE" id="PS50018"/>
    </source>
</evidence>
<dbReference type="EnsemblMetazoa" id="XM_020001366.1">
    <property type="protein sequence ID" value="XP_019856925.1"/>
    <property type="gene ID" value="LOC100641281"/>
</dbReference>
<dbReference type="PANTHER" id="PTHR10194">
    <property type="entry name" value="RAS GTPASE-ACTIVATING PROTEINS"/>
    <property type="match status" value="1"/>
</dbReference>
<dbReference type="InterPro" id="IPR001849">
    <property type="entry name" value="PH_domain"/>
</dbReference>
<dbReference type="Gene3D" id="2.30.30.40">
    <property type="entry name" value="SH3 Domains"/>
    <property type="match status" value="1"/>
</dbReference>
<feature type="domain" description="PH" evidence="9">
    <location>
        <begin position="358"/>
        <end position="464"/>
    </location>
</feature>
<keyword evidence="1 5" id="KW-0728">SH3 domain</keyword>
<dbReference type="InterPro" id="IPR036028">
    <property type="entry name" value="SH3-like_dom_sf"/>
</dbReference>